<feature type="domain" description="Glycosyl transferase family 1" evidence="3">
    <location>
        <begin position="3"/>
        <end position="121"/>
    </location>
</feature>
<dbReference type="PANTHER" id="PTHR46660">
    <property type="match status" value="1"/>
</dbReference>
<keyword evidence="2" id="KW-1133">Transmembrane helix</keyword>
<organism evidence="4 5">
    <name type="scientific">Pinctada imbricata</name>
    <name type="common">Atlantic pearl-oyster</name>
    <name type="synonym">Pinctada martensii</name>
    <dbReference type="NCBI Taxonomy" id="66713"/>
    <lineage>
        <taxon>Eukaryota</taxon>
        <taxon>Metazoa</taxon>
        <taxon>Spiralia</taxon>
        <taxon>Lophotrochozoa</taxon>
        <taxon>Mollusca</taxon>
        <taxon>Bivalvia</taxon>
        <taxon>Autobranchia</taxon>
        <taxon>Pteriomorphia</taxon>
        <taxon>Pterioida</taxon>
        <taxon>Pterioidea</taxon>
        <taxon>Pteriidae</taxon>
        <taxon>Pinctada</taxon>
    </lineage>
</organism>
<comment type="caution">
    <text evidence="4">The sequence shown here is derived from an EMBL/GenBank/DDBJ whole genome shotgun (WGS) entry which is preliminary data.</text>
</comment>
<name>A0AA88XIC8_PINIB</name>
<accession>A0AA88XIC8</accession>
<feature type="transmembrane region" description="Helical" evidence="2">
    <location>
        <begin position="123"/>
        <end position="145"/>
    </location>
</feature>
<protein>
    <recommendedName>
        <fullName evidence="3">Glycosyl transferase family 1 domain-containing protein</fullName>
    </recommendedName>
</protein>
<gene>
    <name evidence="4" type="ORF">FSP39_022519</name>
</gene>
<dbReference type="InterPro" id="IPR052622">
    <property type="entry name" value="Glycosyltransferase_G1"/>
</dbReference>
<evidence type="ECO:0000259" key="3">
    <source>
        <dbReference type="Pfam" id="PF00534"/>
    </source>
</evidence>
<evidence type="ECO:0000313" key="4">
    <source>
        <dbReference type="EMBL" id="KAK3084993.1"/>
    </source>
</evidence>
<evidence type="ECO:0000313" key="5">
    <source>
        <dbReference type="Proteomes" id="UP001186944"/>
    </source>
</evidence>
<dbReference type="Proteomes" id="UP001186944">
    <property type="component" value="Unassembled WGS sequence"/>
</dbReference>
<dbReference type="EMBL" id="VSWD01000013">
    <property type="protein sequence ID" value="KAK3084993.1"/>
    <property type="molecule type" value="Genomic_DNA"/>
</dbReference>
<sequence>MYLVDIFAEWHKADPNVLYVILGPVVSLILNKCSDKVARLMLDGIIYMNELSQEDTHACMRQSFSLVNSSISEGMAAVILEAMDLCIPVIARQNDGNCSLISNGNTGFIYNTPQVGTYDKGSAVLLSLLVFVLPSICLSVSPFFVC</sequence>
<keyword evidence="1" id="KW-0328">Glycosyltransferase</keyword>
<dbReference type="PANTHER" id="PTHR46660:SF2">
    <property type="entry name" value="GLYCOSYLTRANSFERASE 1 DOMAIN-CONTAINING PROTEIN 1"/>
    <property type="match status" value="1"/>
</dbReference>
<evidence type="ECO:0000256" key="1">
    <source>
        <dbReference type="ARBA" id="ARBA00022676"/>
    </source>
</evidence>
<keyword evidence="2" id="KW-0812">Transmembrane</keyword>
<dbReference type="InterPro" id="IPR001296">
    <property type="entry name" value="Glyco_trans_1"/>
</dbReference>
<evidence type="ECO:0000256" key="2">
    <source>
        <dbReference type="SAM" id="Phobius"/>
    </source>
</evidence>
<dbReference type="Gene3D" id="3.40.50.2000">
    <property type="entry name" value="Glycogen Phosphorylase B"/>
    <property type="match status" value="1"/>
</dbReference>
<dbReference type="SUPFAM" id="SSF53756">
    <property type="entry name" value="UDP-Glycosyltransferase/glycogen phosphorylase"/>
    <property type="match status" value="1"/>
</dbReference>
<dbReference type="AlphaFoldDB" id="A0AA88XIC8"/>
<keyword evidence="1" id="KW-0808">Transferase</keyword>
<dbReference type="GO" id="GO:0016757">
    <property type="term" value="F:glycosyltransferase activity"/>
    <property type="evidence" value="ECO:0007669"/>
    <property type="project" value="UniProtKB-KW"/>
</dbReference>
<reference evidence="4" key="1">
    <citation type="submission" date="2019-08" db="EMBL/GenBank/DDBJ databases">
        <title>The improved chromosome-level genome for the pearl oyster Pinctada fucata martensii using PacBio sequencing and Hi-C.</title>
        <authorList>
            <person name="Zheng Z."/>
        </authorList>
    </citation>
    <scope>NUCLEOTIDE SEQUENCE</scope>
    <source>
        <strain evidence="4">ZZ-2019</strain>
        <tissue evidence="4">Adductor muscle</tissue>
    </source>
</reference>
<proteinExistence type="predicted"/>
<dbReference type="Pfam" id="PF00534">
    <property type="entry name" value="Glycos_transf_1"/>
    <property type="match status" value="1"/>
</dbReference>
<keyword evidence="2" id="KW-0472">Membrane</keyword>
<keyword evidence="5" id="KW-1185">Reference proteome</keyword>